<dbReference type="Proteomes" id="UP000588586">
    <property type="component" value="Unassembled WGS sequence"/>
</dbReference>
<feature type="signal peptide" evidence="1">
    <location>
        <begin position="1"/>
        <end position="22"/>
    </location>
</feature>
<proteinExistence type="predicted"/>
<comment type="caution">
    <text evidence="2">The sequence shown here is derived from an EMBL/GenBank/DDBJ whole genome shotgun (WGS) entry which is preliminary data.</text>
</comment>
<gene>
    <name evidence="2" type="ORF">HJG52_06615</name>
</gene>
<dbReference type="RefSeq" id="WP_171242668.1">
    <property type="nucleotide sequence ID" value="NZ_JABEPQ010000001.1"/>
</dbReference>
<protein>
    <recommendedName>
        <fullName evidence="4">Endonuclease/exonuclease/phosphatase domain-containing protein</fullName>
    </recommendedName>
</protein>
<accession>A0A849H7E0</accession>
<dbReference type="InterPro" id="IPR036691">
    <property type="entry name" value="Endo/exonu/phosph_ase_sf"/>
</dbReference>
<dbReference type="Gene3D" id="3.60.10.10">
    <property type="entry name" value="Endonuclease/exonuclease/phosphatase"/>
    <property type="match status" value="1"/>
</dbReference>
<evidence type="ECO:0008006" key="4">
    <source>
        <dbReference type="Google" id="ProtNLM"/>
    </source>
</evidence>
<dbReference type="SUPFAM" id="SSF56219">
    <property type="entry name" value="DNase I-like"/>
    <property type="match status" value="1"/>
</dbReference>
<evidence type="ECO:0000313" key="2">
    <source>
        <dbReference type="EMBL" id="NNM45676.1"/>
    </source>
</evidence>
<dbReference type="EMBL" id="JABEPQ010000001">
    <property type="protein sequence ID" value="NNM45676.1"/>
    <property type="molecule type" value="Genomic_DNA"/>
</dbReference>
<evidence type="ECO:0000313" key="3">
    <source>
        <dbReference type="Proteomes" id="UP000588586"/>
    </source>
</evidence>
<reference evidence="2 3" key="1">
    <citation type="submission" date="2020-04" db="EMBL/GenBank/DDBJ databases">
        <title>Knoellia sp. isolate from air conditioner.</title>
        <authorList>
            <person name="Chea S."/>
            <person name="Kim D.-U."/>
        </authorList>
    </citation>
    <scope>NUCLEOTIDE SEQUENCE [LARGE SCALE GENOMIC DNA]</scope>
    <source>
        <strain evidence="2 3">DB2414S</strain>
    </source>
</reference>
<evidence type="ECO:0000256" key="1">
    <source>
        <dbReference type="SAM" id="SignalP"/>
    </source>
</evidence>
<name>A0A849H7E0_9MICO</name>
<keyword evidence="1" id="KW-0732">Signal</keyword>
<keyword evidence="3" id="KW-1185">Reference proteome</keyword>
<organism evidence="2 3">
    <name type="scientific">Knoellia koreensis</name>
    <dbReference type="NCBI Taxonomy" id="2730921"/>
    <lineage>
        <taxon>Bacteria</taxon>
        <taxon>Bacillati</taxon>
        <taxon>Actinomycetota</taxon>
        <taxon>Actinomycetes</taxon>
        <taxon>Micrococcales</taxon>
        <taxon>Intrasporangiaceae</taxon>
        <taxon>Knoellia</taxon>
    </lineage>
</organism>
<dbReference type="AlphaFoldDB" id="A0A849H7E0"/>
<feature type="chain" id="PRO_5039629064" description="Endonuclease/exonuclease/phosphatase domain-containing protein" evidence="1">
    <location>
        <begin position="23"/>
        <end position="286"/>
    </location>
</feature>
<sequence length="286" mass="31349">MRTKLIATAVAGTALAASVATGVGLSGANAGTGTQAAQATTTSCKRTVDPMRVVSLNVKSNPKMSAAKVRADVDKAAKLGADVIMWQEIQPDYYKNIVRAENSTGGNGQWKHYQTGYAIPISIRVGGDSPWVVRDTGVKKMHSGMATVSPHRYVTWVKAYNKQSRQTTIFMNTHMVSGAWNGRYNKADEWRKKMWNIHFAKQSELIKDFSNRGYTVVYGGDFNRQEMAKFTARDSRITLHGIDKIGVVRTANDRIEKVTVRKTVGGFNSDHDAKRVSVRVSGCAAS</sequence>